<protein>
    <recommendedName>
        <fullName evidence="2">DUF418 domain-containing protein</fullName>
    </recommendedName>
</protein>
<dbReference type="InterPro" id="IPR052529">
    <property type="entry name" value="Bact_Transport_Assoc"/>
</dbReference>
<gene>
    <name evidence="3" type="ORF">CLV29_3185</name>
</gene>
<feature type="transmembrane region" description="Helical" evidence="1">
    <location>
        <begin position="236"/>
        <end position="254"/>
    </location>
</feature>
<keyword evidence="1" id="KW-0812">Transmembrane</keyword>
<dbReference type="Proteomes" id="UP000295371">
    <property type="component" value="Unassembled WGS sequence"/>
</dbReference>
<keyword evidence="1" id="KW-1133">Transmembrane helix</keyword>
<dbReference type="RefSeq" id="WP_133756085.1">
    <property type="nucleotide sequence ID" value="NZ_SOAW01000004.1"/>
</dbReference>
<keyword evidence="4" id="KW-1185">Reference proteome</keyword>
<feature type="transmembrane region" description="Helical" evidence="1">
    <location>
        <begin position="260"/>
        <end position="278"/>
    </location>
</feature>
<dbReference type="PANTHER" id="PTHR30590:SF2">
    <property type="entry name" value="INNER MEMBRANE PROTEIN"/>
    <property type="match status" value="1"/>
</dbReference>
<dbReference type="PANTHER" id="PTHR30590">
    <property type="entry name" value="INNER MEMBRANE PROTEIN"/>
    <property type="match status" value="1"/>
</dbReference>
<dbReference type="OrthoDB" id="9807744at2"/>
<dbReference type="Pfam" id="PF04235">
    <property type="entry name" value="DUF418"/>
    <property type="match status" value="1"/>
</dbReference>
<feature type="transmembrane region" description="Helical" evidence="1">
    <location>
        <begin position="203"/>
        <end position="224"/>
    </location>
</feature>
<evidence type="ECO:0000313" key="3">
    <source>
        <dbReference type="EMBL" id="TDT29091.1"/>
    </source>
</evidence>
<dbReference type="EMBL" id="SOAW01000004">
    <property type="protein sequence ID" value="TDT29091.1"/>
    <property type="molecule type" value="Genomic_DNA"/>
</dbReference>
<accession>A0A4R7IWP2</accession>
<proteinExistence type="predicted"/>
<feature type="transmembrane region" description="Helical" evidence="1">
    <location>
        <begin position="7"/>
        <end position="27"/>
    </location>
</feature>
<feature type="domain" description="DUF418" evidence="2">
    <location>
        <begin position="221"/>
        <end position="367"/>
    </location>
</feature>
<dbReference type="AlphaFoldDB" id="A0A4R7IWP2"/>
<dbReference type="InterPro" id="IPR007349">
    <property type="entry name" value="DUF418"/>
</dbReference>
<reference evidence="3 4" key="1">
    <citation type="submission" date="2019-03" db="EMBL/GenBank/DDBJ databases">
        <title>Genomic Encyclopedia of Archaeal and Bacterial Type Strains, Phase II (KMG-II): from individual species to whole genera.</title>
        <authorList>
            <person name="Goeker M."/>
        </authorList>
    </citation>
    <scope>NUCLEOTIDE SEQUENCE [LARGE SCALE GENOMIC DNA]</scope>
    <source>
        <strain evidence="3 4">DSM 24323</strain>
    </source>
</reference>
<keyword evidence="1" id="KW-0472">Membrane</keyword>
<organism evidence="3 4">
    <name type="scientific">Naumannella halotolerans</name>
    <dbReference type="NCBI Taxonomy" id="993414"/>
    <lineage>
        <taxon>Bacteria</taxon>
        <taxon>Bacillati</taxon>
        <taxon>Actinomycetota</taxon>
        <taxon>Actinomycetes</taxon>
        <taxon>Propionibacteriales</taxon>
        <taxon>Propionibacteriaceae</taxon>
        <taxon>Naumannella</taxon>
    </lineage>
</organism>
<feature type="transmembrane region" description="Helical" evidence="1">
    <location>
        <begin position="141"/>
        <end position="162"/>
    </location>
</feature>
<sequence>MAERIPALDIARGVAILGTLATNIWIFSHPEGMFGYLNSPVTADLPAWQGWLEKVLQQLANGKFLGLLTLMFGIGLAIQADAAARRGLRWPGSYLWRALLLFLDGLLNYLLVIEFDVLMGYAVTGAIVACLLATSPRSQRVWFTVTAGVHIALILFITAGLLSGQASLGSGEPLQPNPYRDGSWWDLVVLRWQNPGLFRFEPVLILAGSIALFLAGAWLHRNGVFGAHGRVLRRRLMFIGAVALGADLGLGLADPDWMPLTRWVISPVVAAGLLALIVELVGSREPGWAGRRLAEVGRVALSAYIVQNIIASIVFHGWGFDLGAFGSPRRTAVSIGGWVAICALVVLGAHLWLRRFRRGPVEWLWNRGYEALSRSDRGRTAAHPWSGGVAR</sequence>
<feature type="transmembrane region" description="Helical" evidence="1">
    <location>
        <begin position="118"/>
        <end position="134"/>
    </location>
</feature>
<feature type="transmembrane region" description="Helical" evidence="1">
    <location>
        <begin position="332"/>
        <end position="353"/>
    </location>
</feature>
<name>A0A4R7IWP2_9ACTN</name>
<evidence type="ECO:0000256" key="1">
    <source>
        <dbReference type="SAM" id="Phobius"/>
    </source>
</evidence>
<evidence type="ECO:0000259" key="2">
    <source>
        <dbReference type="Pfam" id="PF04235"/>
    </source>
</evidence>
<feature type="transmembrane region" description="Helical" evidence="1">
    <location>
        <begin position="94"/>
        <end position="112"/>
    </location>
</feature>
<feature type="transmembrane region" description="Helical" evidence="1">
    <location>
        <begin position="64"/>
        <end position="82"/>
    </location>
</feature>
<comment type="caution">
    <text evidence="3">The sequence shown here is derived from an EMBL/GenBank/DDBJ whole genome shotgun (WGS) entry which is preliminary data.</text>
</comment>
<feature type="transmembrane region" description="Helical" evidence="1">
    <location>
        <begin position="299"/>
        <end position="320"/>
    </location>
</feature>
<evidence type="ECO:0000313" key="4">
    <source>
        <dbReference type="Proteomes" id="UP000295371"/>
    </source>
</evidence>